<evidence type="ECO:0000313" key="1">
    <source>
        <dbReference type="Proteomes" id="UP000887576"/>
    </source>
</evidence>
<name>A0AC34QYA3_9BILA</name>
<evidence type="ECO:0000313" key="2">
    <source>
        <dbReference type="WBParaSite" id="JU765_v2.g20438.t2"/>
    </source>
</evidence>
<accession>A0AC34QYA3</accession>
<organism evidence="1 2">
    <name type="scientific">Panagrolaimus sp. JU765</name>
    <dbReference type="NCBI Taxonomy" id="591449"/>
    <lineage>
        <taxon>Eukaryota</taxon>
        <taxon>Metazoa</taxon>
        <taxon>Ecdysozoa</taxon>
        <taxon>Nematoda</taxon>
        <taxon>Chromadorea</taxon>
        <taxon>Rhabditida</taxon>
        <taxon>Tylenchina</taxon>
        <taxon>Panagrolaimomorpha</taxon>
        <taxon>Panagrolaimoidea</taxon>
        <taxon>Panagrolaimidae</taxon>
        <taxon>Panagrolaimus</taxon>
    </lineage>
</organism>
<proteinExistence type="predicted"/>
<dbReference type="Proteomes" id="UP000887576">
    <property type="component" value="Unplaced"/>
</dbReference>
<dbReference type="WBParaSite" id="JU765_v2.g20438.t2">
    <property type="protein sequence ID" value="JU765_v2.g20438.t2"/>
    <property type="gene ID" value="JU765_v2.g20438"/>
</dbReference>
<sequence>MGNTNSHQPEPAPMMEGPRYPLPDFNDIFHKGVPKMMQVADDMHRMTNYIMDLRNMTVGLVFISIIGMLLFMLLKWNQGRRSTRNRRRYNGDYGSEHSSLSRPYRTYPQKPADWSLHHKIDMDKMMEHPSSKPDYMSSGQTTPPATATSTASSVPNGGIKAPFHHNKINPPVKLLVEDCPYADDS</sequence>
<protein>
    <submittedName>
        <fullName evidence="2">Uncharacterized protein</fullName>
    </submittedName>
</protein>
<reference evidence="2" key="1">
    <citation type="submission" date="2022-11" db="UniProtKB">
        <authorList>
            <consortium name="WormBaseParasite"/>
        </authorList>
    </citation>
    <scope>IDENTIFICATION</scope>
</reference>